<evidence type="ECO:0000313" key="3">
    <source>
        <dbReference type="Proteomes" id="UP000248745"/>
    </source>
</evidence>
<gene>
    <name evidence="2" type="ORF">DN068_03170</name>
</gene>
<evidence type="ECO:0000256" key="1">
    <source>
        <dbReference type="SAM" id="Phobius"/>
    </source>
</evidence>
<proteinExistence type="predicted"/>
<keyword evidence="1" id="KW-0472">Membrane</keyword>
<feature type="transmembrane region" description="Helical" evidence="1">
    <location>
        <begin position="23"/>
        <end position="43"/>
    </location>
</feature>
<name>A0A2W2AM32_9BACT</name>
<dbReference type="EMBL" id="QKTW01000003">
    <property type="protein sequence ID" value="PZF74592.1"/>
    <property type="molecule type" value="Genomic_DNA"/>
</dbReference>
<comment type="caution">
    <text evidence="2">The sequence shown here is derived from an EMBL/GenBank/DDBJ whole genome shotgun (WGS) entry which is preliminary data.</text>
</comment>
<keyword evidence="1" id="KW-1133">Transmembrane helix</keyword>
<reference evidence="2 3" key="1">
    <citation type="submission" date="2018-06" db="EMBL/GenBank/DDBJ databases">
        <title>Mucibacter soli gen. nov., sp. nov., a new member of the family Chitinophagaceae producing mucin.</title>
        <authorList>
            <person name="Kim M.-K."/>
            <person name="Park S."/>
            <person name="Kim T.-S."/>
            <person name="Joung Y."/>
            <person name="Han J.-H."/>
            <person name="Kim S.B."/>
        </authorList>
    </citation>
    <scope>NUCLEOTIDE SEQUENCE [LARGE SCALE GENOMIC DNA]</scope>
    <source>
        <strain evidence="2 3">R1-15</strain>
    </source>
</reference>
<keyword evidence="3" id="KW-1185">Reference proteome</keyword>
<protein>
    <submittedName>
        <fullName evidence="2">Uncharacterized protein</fullName>
    </submittedName>
</protein>
<dbReference type="OrthoDB" id="1262545at2"/>
<organism evidence="2 3">
    <name type="scientific">Taibaiella soli</name>
    <dbReference type="NCBI Taxonomy" id="1649169"/>
    <lineage>
        <taxon>Bacteria</taxon>
        <taxon>Pseudomonadati</taxon>
        <taxon>Bacteroidota</taxon>
        <taxon>Chitinophagia</taxon>
        <taxon>Chitinophagales</taxon>
        <taxon>Chitinophagaceae</taxon>
        <taxon>Taibaiella</taxon>
    </lineage>
</organism>
<dbReference type="AlphaFoldDB" id="A0A2W2AM32"/>
<sequence length="132" mass="15247">MTEIPELIPKMNDDGAHFRRLPLPLKILVTGAIVGCVIWAAVIQPFKEHRNIKNFYDQKITSLVVSFSDDGRFTSWKLKNGLYVDFFCAAKNQLTLGDSIVKEPQTFLYKVYRKDIAGEYQFFADFDFMVLK</sequence>
<dbReference type="RefSeq" id="WP_110997432.1">
    <property type="nucleotide sequence ID" value="NZ_QKTW01000003.1"/>
</dbReference>
<keyword evidence="1" id="KW-0812">Transmembrane</keyword>
<accession>A0A2W2AM32</accession>
<evidence type="ECO:0000313" key="2">
    <source>
        <dbReference type="EMBL" id="PZF74592.1"/>
    </source>
</evidence>
<dbReference type="Proteomes" id="UP000248745">
    <property type="component" value="Unassembled WGS sequence"/>
</dbReference>